<name>A0A1J1HWA4_9DIPT</name>
<reference evidence="1 2" key="1">
    <citation type="submission" date="2015-04" db="EMBL/GenBank/DDBJ databases">
        <authorList>
            <person name="Syromyatnikov M.Y."/>
            <person name="Popov V.N."/>
        </authorList>
    </citation>
    <scope>NUCLEOTIDE SEQUENCE [LARGE SCALE GENOMIC DNA]</scope>
</reference>
<protein>
    <submittedName>
        <fullName evidence="1">CLUMA_CG005837, isoform A</fullName>
    </submittedName>
</protein>
<accession>A0A1J1HWA4</accession>
<evidence type="ECO:0000313" key="2">
    <source>
        <dbReference type="Proteomes" id="UP000183832"/>
    </source>
</evidence>
<gene>
    <name evidence="1" type="ORF">CLUMA_CG005837</name>
</gene>
<dbReference type="EMBL" id="CVRI01000024">
    <property type="protein sequence ID" value="CRK92267.1"/>
    <property type="molecule type" value="Genomic_DNA"/>
</dbReference>
<dbReference type="AlphaFoldDB" id="A0A1J1HWA4"/>
<organism evidence="1 2">
    <name type="scientific">Clunio marinus</name>
    <dbReference type="NCBI Taxonomy" id="568069"/>
    <lineage>
        <taxon>Eukaryota</taxon>
        <taxon>Metazoa</taxon>
        <taxon>Ecdysozoa</taxon>
        <taxon>Arthropoda</taxon>
        <taxon>Hexapoda</taxon>
        <taxon>Insecta</taxon>
        <taxon>Pterygota</taxon>
        <taxon>Neoptera</taxon>
        <taxon>Endopterygota</taxon>
        <taxon>Diptera</taxon>
        <taxon>Nematocera</taxon>
        <taxon>Chironomoidea</taxon>
        <taxon>Chironomidae</taxon>
        <taxon>Clunio</taxon>
    </lineage>
</organism>
<dbReference type="Proteomes" id="UP000183832">
    <property type="component" value="Unassembled WGS sequence"/>
</dbReference>
<keyword evidence="2" id="KW-1185">Reference proteome</keyword>
<proteinExistence type="predicted"/>
<evidence type="ECO:0000313" key="1">
    <source>
        <dbReference type="EMBL" id="CRK92267.1"/>
    </source>
</evidence>
<sequence length="65" mass="7787">MRKQDSMNYHSMHMNAVAVASSIEFWMEKSCTDFRKHKFEASRAEIYGKCQMQSMENYNTRFYSS</sequence>